<accession>C8VL27</accession>
<feature type="compositionally biased region" description="Polar residues" evidence="1">
    <location>
        <begin position="384"/>
        <end position="400"/>
    </location>
</feature>
<dbReference type="OrthoDB" id="5355510at2759"/>
<gene>
    <name evidence="2" type="ORF">ANIA_01955</name>
</gene>
<feature type="region of interest" description="Disordered" evidence="1">
    <location>
        <begin position="384"/>
        <end position="467"/>
    </location>
</feature>
<reference evidence="3" key="2">
    <citation type="journal article" date="2009" name="Fungal Genet. Biol.">
        <title>The 2008 update of the Aspergillus nidulans genome annotation: a community effort.</title>
        <authorList>
            <person name="Wortman J.R."/>
            <person name="Gilsenan J.M."/>
            <person name="Joardar V."/>
            <person name="Deegan J."/>
            <person name="Clutterbuck J."/>
            <person name="Andersen M.R."/>
            <person name="Archer D."/>
            <person name="Bencina M."/>
            <person name="Braus G."/>
            <person name="Coutinho P."/>
            <person name="von Dohren H."/>
            <person name="Doonan J."/>
            <person name="Driessen A.J."/>
            <person name="Durek P."/>
            <person name="Espeso E."/>
            <person name="Fekete E."/>
            <person name="Flipphi M."/>
            <person name="Estrada C.G."/>
            <person name="Geysens S."/>
            <person name="Goldman G."/>
            <person name="de Groot P.W."/>
            <person name="Hansen K."/>
            <person name="Harris S.D."/>
            <person name="Heinekamp T."/>
            <person name="Helmstaedt K."/>
            <person name="Henrissat B."/>
            <person name="Hofmann G."/>
            <person name="Homan T."/>
            <person name="Horio T."/>
            <person name="Horiuchi H."/>
            <person name="James S."/>
            <person name="Jones M."/>
            <person name="Karaffa L."/>
            <person name="Karanyi Z."/>
            <person name="Kato M."/>
            <person name="Keller N."/>
            <person name="Kelly D.E."/>
            <person name="Kiel J.A."/>
            <person name="Kim J.M."/>
            <person name="van der Klei I.J."/>
            <person name="Klis F.M."/>
            <person name="Kovalchuk A."/>
            <person name="Krasevec N."/>
            <person name="Kubicek C.P."/>
            <person name="Liu B."/>
            <person name="Maccabe A."/>
            <person name="Meyer V."/>
            <person name="Mirabito P."/>
            <person name="Miskei M."/>
            <person name="Mos M."/>
            <person name="Mullins J."/>
            <person name="Nelson D.R."/>
            <person name="Nielsen J."/>
            <person name="Oakley B.R."/>
            <person name="Osmani S.A."/>
            <person name="Pakula T."/>
            <person name="Paszewski A."/>
            <person name="Paulsen I."/>
            <person name="Pilsyk S."/>
            <person name="Pocsi I."/>
            <person name="Punt P.J."/>
            <person name="Ram A.F."/>
            <person name="Ren Q."/>
            <person name="Robellet X."/>
            <person name="Robson G."/>
            <person name="Seiboth B."/>
            <person name="van Solingen P."/>
            <person name="Specht T."/>
            <person name="Sun J."/>
            <person name="Taheri-Talesh N."/>
            <person name="Takeshita N."/>
            <person name="Ussery D."/>
            <person name="vanKuyk P.A."/>
            <person name="Visser H."/>
            <person name="van de Vondervoort P.J."/>
            <person name="de Vries R.P."/>
            <person name="Walton J."/>
            <person name="Xiang X."/>
            <person name="Xiong Y."/>
            <person name="Zeng A.P."/>
            <person name="Brandt B.W."/>
            <person name="Cornell M.J."/>
            <person name="van den Hondel C.A."/>
            <person name="Visser J."/>
            <person name="Oliver S.G."/>
            <person name="Turner G."/>
        </authorList>
    </citation>
    <scope>GENOME REANNOTATION</scope>
    <source>
        <strain evidence="3">FGSC A4 / ATCC 38163 / CBS 112.46 / NRRL 194 / M139</strain>
    </source>
</reference>
<dbReference type="HOGENOM" id="CLU_489988_0_0_1"/>
<feature type="region of interest" description="Disordered" evidence="1">
    <location>
        <begin position="229"/>
        <end position="300"/>
    </location>
</feature>
<keyword evidence="3" id="KW-1185">Reference proteome</keyword>
<dbReference type="EMBL" id="BN001307">
    <property type="protein sequence ID" value="CBF85890.1"/>
    <property type="molecule type" value="Genomic_DNA"/>
</dbReference>
<dbReference type="STRING" id="227321.C8VL27"/>
<evidence type="ECO:0000313" key="3">
    <source>
        <dbReference type="Proteomes" id="UP000000560"/>
    </source>
</evidence>
<proteinExistence type="predicted"/>
<organism evidence="2 3">
    <name type="scientific">Emericella nidulans (strain FGSC A4 / ATCC 38163 / CBS 112.46 / NRRL 194 / M139)</name>
    <name type="common">Aspergillus nidulans</name>
    <dbReference type="NCBI Taxonomy" id="227321"/>
    <lineage>
        <taxon>Eukaryota</taxon>
        <taxon>Fungi</taxon>
        <taxon>Dikarya</taxon>
        <taxon>Ascomycota</taxon>
        <taxon>Pezizomycotina</taxon>
        <taxon>Eurotiomycetes</taxon>
        <taxon>Eurotiomycetidae</taxon>
        <taxon>Eurotiales</taxon>
        <taxon>Aspergillaceae</taxon>
        <taxon>Aspergillus</taxon>
        <taxon>Aspergillus subgen. Nidulantes</taxon>
    </lineage>
</organism>
<dbReference type="GeneID" id="2875567"/>
<feature type="compositionally biased region" description="Low complexity" evidence="1">
    <location>
        <begin position="422"/>
        <end position="434"/>
    </location>
</feature>
<dbReference type="KEGG" id="ani:ANIA_01955"/>
<dbReference type="RefSeq" id="XP_659559.2">
    <property type="nucleotide sequence ID" value="XM_654467.2"/>
</dbReference>
<sequence>MCFSMSSSLRPQFFCTRPNGTLTPLIAVDELPAHITIHGAPRVLSPNETQGMTSLGAVSTRGQFYSVEGAAPANGKNQPGSNDLQSHLLRLLNDENIPAAQRNALGALLQQSLPQSWQVTNPPTNGWLISNNGSNSGAGNSQQVGCLYKHEMPHDRAMLEKLGLRDIPRWYRDKYNIPSLLPNGHGHPRSNPANGNEMSLRSIQYTPQMGAYGAGEHSDINESVKQDAPAYTPQQHQHGVLLPGTPFSPLASPTGPFTPRQAPRSSSGHLNAGNRKFDPLPFDHAAFIPNNNPPYRPSNEASYEALGKYQHENVVQNFPSLTLNPITTNTDYLPATFDSPVSSGGFKHSLRSRRLYQGTHDVEPSSSQDLIEANTLHAYHNQATASSNGASPTSKTTGSAVASPVADIGRRSTNSNPPTRGPSPSASSPGASPGVFRGRGRNNRGQAKAFGTIGTKRSNGKQSVESS</sequence>
<feature type="compositionally biased region" description="Polar residues" evidence="1">
    <location>
        <begin position="455"/>
        <end position="467"/>
    </location>
</feature>
<dbReference type="Proteomes" id="UP000000560">
    <property type="component" value="Chromosome VII"/>
</dbReference>
<reference evidence="3" key="1">
    <citation type="journal article" date="2005" name="Nature">
        <title>Sequencing of Aspergillus nidulans and comparative analysis with A. fumigatus and A. oryzae.</title>
        <authorList>
            <person name="Galagan J.E."/>
            <person name="Calvo S.E."/>
            <person name="Cuomo C."/>
            <person name="Ma L.J."/>
            <person name="Wortman J.R."/>
            <person name="Batzoglou S."/>
            <person name="Lee S.I."/>
            <person name="Basturkmen M."/>
            <person name="Spevak C.C."/>
            <person name="Clutterbuck J."/>
            <person name="Kapitonov V."/>
            <person name="Jurka J."/>
            <person name="Scazzocchio C."/>
            <person name="Farman M."/>
            <person name="Butler J."/>
            <person name="Purcell S."/>
            <person name="Harris S."/>
            <person name="Braus G.H."/>
            <person name="Draht O."/>
            <person name="Busch S."/>
            <person name="D'Enfert C."/>
            <person name="Bouchier C."/>
            <person name="Goldman G.H."/>
            <person name="Bell-Pedersen D."/>
            <person name="Griffiths-Jones S."/>
            <person name="Doonan J.H."/>
            <person name="Yu J."/>
            <person name="Vienken K."/>
            <person name="Pain A."/>
            <person name="Freitag M."/>
            <person name="Selker E.U."/>
            <person name="Archer D.B."/>
            <person name="Penalva M.A."/>
            <person name="Oakley B.R."/>
            <person name="Momany M."/>
            <person name="Tanaka T."/>
            <person name="Kumagai T."/>
            <person name="Asai K."/>
            <person name="Machida M."/>
            <person name="Nierman W.C."/>
            <person name="Denning D.W."/>
            <person name="Caddick M."/>
            <person name="Hynes M."/>
            <person name="Paoletti M."/>
            <person name="Fischer R."/>
            <person name="Miller B."/>
            <person name="Dyer P."/>
            <person name="Sachs M.S."/>
            <person name="Osmani S.A."/>
            <person name="Birren B.W."/>
        </authorList>
    </citation>
    <scope>NUCLEOTIDE SEQUENCE [LARGE SCALE GENOMIC DNA]</scope>
    <source>
        <strain evidence="3">FGSC A4 / ATCC 38163 / CBS 112.46 / NRRL 194 / M139</strain>
    </source>
</reference>
<dbReference type="OMA" id="HEMPNDL"/>
<evidence type="ECO:0000256" key="1">
    <source>
        <dbReference type="SAM" id="MobiDB-lite"/>
    </source>
</evidence>
<evidence type="ECO:0000313" key="2">
    <source>
        <dbReference type="EMBL" id="CBF85890.1"/>
    </source>
</evidence>
<dbReference type="InParanoid" id="C8VL27"/>
<dbReference type="AlphaFoldDB" id="C8VL27"/>
<protein>
    <submittedName>
        <fullName evidence="2">Uncharacterized protein</fullName>
    </submittedName>
</protein>
<dbReference type="eggNOG" id="ENOG502ST3I">
    <property type="taxonomic scope" value="Eukaryota"/>
</dbReference>
<name>C8VL27_EMENI</name>